<evidence type="ECO:0000256" key="9">
    <source>
        <dbReference type="SAM" id="MobiDB-lite"/>
    </source>
</evidence>
<dbReference type="GO" id="GO:0003777">
    <property type="term" value="F:microtubule motor activity"/>
    <property type="evidence" value="ECO:0007669"/>
    <property type="project" value="InterPro"/>
</dbReference>
<organism evidence="11 12">
    <name type="scientific">Fistulifera solaris</name>
    <name type="common">Oleaginous diatom</name>
    <dbReference type="NCBI Taxonomy" id="1519565"/>
    <lineage>
        <taxon>Eukaryota</taxon>
        <taxon>Sar</taxon>
        <taxon>Stramenopiles</taxon>
        <taxon>Ochrophyta</taxon>
        <taxon>Bacillariophyta</taxon>
        <taxon>Bacillariophyceae</taxon>
        <taxon>Bacillariophycidae</taxon>
        <taxon>Naviculales</taxon>
        <taxon>Naviculaceae</taxon>
        <taxon>Fistulifera</taxon>
    </lineage>
</organism>
<dbReference type="GO" id="GO:0007018">
    <property type="term" value="P:microtubule-based movement"/>
    <property type="evidence" value="ECO:0007669"/>
    <property type="project" value="InterPro"/>
</dbReference>
<dbReference type="CDD" id="cd00106">
    <property type="entry name" value="KISc"/>
    <property type="match status" value="1"/>
</dbReference>
<protein>
    <recommendedName>
        <fullName evidence="7">Kinesin-like protein</fullName>
    </recommendedName>
</protein>
<comment type="subcellular location">
    <subcellularLocation>
        <location evidence="1">Cytoplasm</location>
    </subcellularLocation>
</comment>
<dbReference type="InterPro" id="IPR027640">
    <property type="entry name" value="Kinesin-like_fam"/>
</dbReference>
<dbReference type="GO" id="GO:0005524">
    <property type="term" value="F:ATP binding"/>
    <property type="evidence" value="ECO:0007669"/>
    <property type="project" value="UniProtKB-UniRule"/>
</dbReference>
<evidence type="ECO:0000256" key="4">
    <source>
        <dbReference type="ARBA" id="ARBA00022840"/>
    </source>
</evidence>
<feature type="compositionally biased region" description="Low complexity" evidence="9">
    <location>
        <begin position="727"/>
        <end position="737"/>
    </location>
</feature>
<dbReference type="GO" id="GO:0051231">
    <property type="term" value="P:spindle elongation"/>
    <property type="evidence" value="ECO:0007669"/>
    <property type="project" value="TreeGrafter"/>
</dbReference>
<dbReference type="SUPFAM" id="SSF90257">
    <property type="entry name" value="Myosin rod fragments"/>
    <property type="match status" value="1"/>
</dbReference>
<gene>
    <name evidence="11" type="ORF">FisN_26Hh089</name>
</gene>
<evidence type="ECO:0000256" key="3">
    <source>
        <dbReference type="ARBA" id="ARBA00022741"/>
    </source>
</evidence>
<dbReference type="PANTHER" id="PTHR47969">
    <property type="entry name" value="CHROMOSOME-ASSOCIATED KINESIN KIF4A-RELATED"/>
    <property type="match status" value="1"/>
</dbReference>
<keyword evidence="6 7" id="KW-0505">Motor protein</keyword>
<evidence type="ECO:0000256" key="2">
    <source>
        <dbReference type="ARBA" id="ARBA00022490"/>
    </source>
</evidence>
<proteinExistence type="inferred from homology"/>
<evidence type="ECO:0000313" key="12">
    <source>
        <dbReference type="Proteomes" id="UP000198406"/>
    </source>
</evidence>
<evidence type="ECO:0000259" key="10">
    <source>
        <dbReference type="PROSITE" id="PS50067"/>
    </source>
</evidence>
<dbReference type="PROSITE" id="PS00411">
    <property type="entry name" value="KINESIN_MOTOR_1"/>
    <property type="match status" value="1"/>
</dbReference>
<dbReference type="InterPro" id="IPR027417">
    <property type="entry name" value="P-loop_NTPase"/>
</dbReference>
<keyword evidence="7" id="KW-0493">Microtubule</keyword>
<dbReference type="Pfam" id="PF00225">
    <property type="entry name" value="Kinesin"/>
    <property type="match status" value="1"/>
</dbReference>
<sequence>MSASSKFESSPGDSVRCDEIKASNVRVMVRVRPLKDKERCHKLKVVGDLQLGDQPPTPRRRQSRIPTKPGLKSPPSLSEHPDQPSLKQQGNVIGVPKQLLLTNRLFHFDAVFPADTTQSQLYHTALGNAIENNIFKGYNMTVLAYGQTGSGKTHTMYNGTSGPLQPSDGIVRRAISDLFRCQELYQADYKITIAMNCLELFNEEFRDLLSDAPDESLKMRNYGNGHGVTIEGSQNFKVHSWEHADELVHVAATRRATGSTQMNTQSSRSHAIYTFIVTMEPRDRAQEAMSAKLTMVDLAGSEQIKKSGVVGSQQKESININKDLFVLGKVVSMLAEKSTNETTSVHIPYRDSKLTEYLQDSLGGNCFTLLIACISPADSHNDESMNTLRYAERSRSIANHVKRNSVRPSNMSPADNALQLENNRLRAELNEVRKRLADNKENPGTTNLSHIEEKIRRAKEEARATRESCLNVANQVSRWRDRRAGNTKEIFRTPTVSIDPPEMQTGRNLLQELTMEGGDVLRPKLELTRELVALSNQIDQKRSELESLERSSLNKLDSLKTQIELEESKRDELEKEVSRMKHRIHLMATNLRDDKSFPQIFRSRSEGDEIPGDVEMKVISTSTWKDERLKEVEAELKRVSTENKLLKDQKIELVATKKAFSLQVDDILKQCDEVREKNVQLTKENEDLKATLAKVEERFKIQEASLGEENDCLKKRLEDLEMRGSSDTESPSSTSSSSEDRPTDVDNNVVAGDSNPSEEKDEEHSTQKETLIRLLEKAVEDNVDCADSLASSCFSMSEAPLPSNDDKEVYIDNMKEMKEDDPPCKCGVSSVFAKKEYVVFYLPKIGVTCSCGKRREDQLPPDSDPSALRSILREWQVDFLESTGIQDCVDFLHAVKQRKIQLAREMRVWRKKKGLPSMKTQSCSIAIYIWSRTCRVVLRNLAEQKAKGATKPSRPNFLDVSLFSDEASMSTIGLRSACGRRTFV</sequence>
<dbReference type="InterPro" id="IPR001752">
    <property type="entry name" value="Kinesin_motor_dom"/>
</dbReference>
<comment type="caution">
    <text evidence="11">The sequence shown here is derived from an EMBL/GenBank/DDBJ whole genome shotgun (WGS) entry which is preliminary data.</text>
</comment>
<dbReference type="EMBL" id="BDSP01000132">
    <property type="protein sequence ID" value="GAX18789.1"/>
    <property type="molecule type" value="Genomic_DNA"/>
</dbReference>
<evidence type="ECO:0000313" key="11">
    <source>
        <dbReference type="EMBL" id="GAX18789.1"/>
    </source>
</evidence>
<evidence type="ECO:0000256" key="7">
    <source>
        <dbReference type="RuleBase" id="RU000394"/>
    </source>
</evidence>
<comment type="similarity">
    <text evidence="6 7">Belongs to the TRAFAC class myosin-kinesin ATPase superfamily. Kinesin family.</text>
</comment>
<name>A0A1Z5JY05_FISSO</name>
<keyword evidence="2" id="KW-0963">Cytoplasm</keyword>
<feature type="coiled-coil region" evidence="8">
    <location>
        <begin position="524"/>
        <end position="590"/>
    </location>
</feature>
<dbReference type="GO" id="GO:0008017">
    <property type="term" value="F:microtubule binding"/>
    <property type="evidence" value="ECO:0007669"/>
    <property type="project" value="InterPro"/>
</dbReference>
<dbReference type="GO" id="GO:0005875">
    <property type="term" value="C:microtubule associated complex"/>
    <property type="evidence" value="ECO:0007669"/>
    <property type="project" value="TreeGrafter"/>
</dbReference>
<evidence type="ECO:0000256" key="8">
    <source>
        <dbReference type="SAM" id="Coils"/>
    </source>
</evidence>
<dbReference type="OrthoDB" id="3176171at2759"/>
<dbReference type="SMART" id="SM00129">
    <property type="entry name" value="KISc"/>
    <property type="match status" value="1"/>
</dbReference>
<keyword evidence="5 8" id="KW-0175">Coiled coil</keyword>
<evidence type="ECO:0000256" key="5">
    <source>
        <dbReference type="ARBA" id="ARBA00023054"/>
    </source>
</evidence>
<keyword evidence="4 6" id="KW-0067">ATP-binding</keyword>
<evidence type="ECO:0000256" key="6">
    <source>
        <dbReference type="PROSITE-ProRule" id="PRU00283"/>
    </source>
</evidence>
<dbReference type="InterPro" id="IPR036961">
    <property type="entry name" value="Kinesin_motor_dom_sf"/>
</dbReference>
<accession>A0A1Z5JY05</accession>
<dbReference type="PRINTS" id="PR00380">
    <property type="entry name" value="KINESINHEAVY"/>
</dbReference>
<keyword evidence="12" id="KW-1185">Reference proteome</keyword>
<dbReference type="Gene3D" id="3.40.850.10">
    <property type="entry name" value="Kinesin motor domain"/>
    <property type="match status" value="1"/>
</dbReference>
<dbReference type="InParanoid" id="A0A1Z5JY05"/>
<feature type="binding site" evidence="6">
    <location>
        <begin position="146"/>
        <end position="153"/>
    </location>
    <ligand>
        <name>ATP</name>
        <dbReference type="ChEBI" id="CHEBI:30616"/>
    </ligand>
</feature>
<dbReference type="PANTHER" id="PTHR47969:SF15">
    <property type="entry name" value="CHROMOSOME-ASSOCIATED KINESIN KIF4A-RELATED"/>
    <property type="match status" value="1"/>
</dbReference>
<keyword evidence="3 6" id="KW-0547">Nucleotide-binding</keyword>
<dbReference type="GO" id="GO:0005874">
    <property type="term" value="C:microtubule"/>
    <property type="evidence" value="ECO:0007669"/>
    <property type="project" value="UniProtKB-KW"/>
</dbReference>
<evidence type="ECO:0000256" key="1">
    <source>
        <dbReference type="ARBA" id="ARBA00004496"/>
    </source>
</evidence>
<reference evidence="11 12" key="1">
    <citation type="journal article" date="2015" name="Plant Cell">
        <title>Oil accumulation by the oleaginous diatom Fistulifera solaris as revealed by the genome and transcriptome.</title>
        <authorList>
            <person name="Tanaka T."/>
            <person name="Maeda Y."/>
            <person name="Veluchamy A."/>
            <person name="Tanaka M."/>
            <person name="Abida H."/>
            <person name="Marechal E."/>
            <person name="Bowler C."/>
            <person name="Muto M."/>
            <person name="Sunaga Y."/>
            <person name="Tanaka M."/>
            <person name="Yoshino T."/>
            <person name="Taniguchi T."/>
            <person name="Fukuda Y."/>
            <person name="Nemoto M."/>
            <person name="Matsumoto M."/>
            <person name="Wong P.S."/>
            <person name="Aburatani S."/>
            <person name="Fujibuchi W."/>
        </authorList>
    </citation>
    <scope>NUCLEOTIDE SEQUENCE [LARGE SCALE GENOMIC DNA]</scope>
    <source>
        <strain evidence="11 12">JPCC DA0580</strain>
    </source>
</reference>
<dbReference type="AlphaFoldDB" id="A0A1Z5JY05"/>
<dbReference type="GO" id="GO:0007052">
    <property type="term" value="P:mitotic spindle organization"/>
    <property type="evidence" value="ECO:0007669"/>
    <property type="project" value="TreeGrafter"/>
</dbReference>
<dbReference type="InterPro" id="IPR019821">
    <property type="entry name" value="Kinesin_motor_CS"/>
</dbReference>
<feature type="region of interest" description="Disordered" evidence="9">
    <location>
        <begin position="721"/>
        <end position="768"/>
    </location>
</feature>
<dbReference type="PROSITE" id="PS50067">
    <property type="entry name" value="KINESIN_MOTOR_2"/>
    <property type="match status" value="1"/>
</dbReference>
<feature type="domain" description="Kinesin motor" evidence="10">
    <location>
        <begin position="24"/>
        <end position="397"/>
    </location>
</feature>
<feature type="region of interest" description="Disordered" evidence="9">
    <location>
        <begin position="45"/>
        <end position="89"/>
    </location>
</feature>
<dbReference type="GO" id="GO:0005737">
    <property type="term" value="C:cytoplasm"/>
    <property type="evidence" value="ECO:0007669"/>
    <property type="project" value="UniProtKB-SubCell"/>
</dbReference>
<dbReference type="SUPFAM" id="SSF52540">
    <property type="entry name" value="P-loop containing nucleoside triphosphate hydrolases"/>
    <property type="match status" value="1"/>
</dbReference>
<dbReference type="Proteomes" id="UP000198406">
    <property type="component" value="Unassembled WGS sequence"/>
</dbReference>
<feature type="coiled-coil region" evidence="8">
    <location>
        <begin position="415"/>
        <end position="468"/>
    </location>
</feature>